<dbReference type="EMBL" id="JBHTJA010000008">
    <property type="protein sequence ID" value="MFD0900128.1"/>
    <property type="molecule type" value="Genomic_DNA"/>
</dbReference>
<name>A0ABW3EIG3_9ACTN</name>
<evidence type="ECO:0000313" key="3">
    <source>
        <dbReference type="Proteomes" id="UP001596972"/>
    </source>
</evidence>
<sequence length="314" mass="33756">MPFPELPAPADDQVLLVSNCYEGGKARWGSLLEEIGGRREGDVLVLEGGEVRLRLLESTGWARLHGGNLPALVPASGSAQAVVVLADSLVVYGGGGPLLVDVASIPGRGVRVRSGRLGEILTAMLAGTLTFDHLVRDMDTSGVYQGDDGRPAFPAPVWTPHRSFPALPATTEALLVRTSFDDEDGWQALLAELGGVDEDGWVGADLDPEEIDVENYPLTALVVDDQTFEDLHSGQVPALVPPEKHTTLVALADTRTFIEPGWPLTVVDLYETPGQPAVLPCRKVGSMACNLQIANMDFRDYVAREGTRPWWENS</sequence>
<keyword evidence="3" id="KW-1185">Reference proteome</keyword>
<organism evidence="2 3">
    <name type="scientific">Actinomadura sediminis</name>
    <dbReference type="NCBI Taxonomy" id="1038904"/>
    <lineage>
        <taxon>Bacteria</taxon>
        <taxon>Bacillati</taxon>
        <taxon>Actinomycetota</taxon>
        <taxon>Actinomycetes</taxon>
        <taxon>Streptosporangiales</taxon>
        <taxon>Thermomonosporaceae</taxon>
        <taxon>Actinomadura</taxon>
    </lineage>
</organism>
<dbReference type="InterPro" id="IPR053832">
    <property type="entry name" value="DUF6924"/>
</dbReference>
<accession>A0ABW3EIG3</accession>
<protein>
    <submittedName>
        <fullName evidence="2">DUF6924 domain-containing protein</fullName>
    </submittedName>
</protein>
<comment type="caution">
    <text evidence="2">The sequence shown here is derived from an EMBL/GenBank/DDBJ whole genome shotgun (WGS) entry which is preliminary data.</text>
</comment>
<gene>
    <name evidence="2" type="ORF">ACFQ11_06965</name>
</gene>
<evidence type="ECO:0000259" key="1">
    <source>
        <dbReference type="Pfam" id="PF21962"/>
    </source>
</evidence>
<reference evidence="3" key="1">
    <citation type="journal article" date="2019" name="Int. J. Syst. Evol. Microbiol.">
        <title>The Global Catalogue of Microorganisms (GCM) 10K type strain sequencing project: providing services to taxonomists for standard genome sequencing and annotation.</title>
        <authorList>
            <consortium name="The Broad Institute Genomics Platform"/>
            <consortium name="The Broad Institute Genome Sequencing Center for Infectious Disease"/>
            <person name="Wu L."/>
            <person name="Ma J."/>
        </authorList>
    </citation>
    <scope>NUCLEOTIDE SEQUENCE [LARGE SCALE GENOMIC DNA]</scope>
    <source>
        <strain evidence="3">JCM 31202</strain>
    </source>
</reference>
<feature type="domain" description="DUF6924" evidence="1">
    <location>
        <begin position="172"/>
        <end position="304"/>
    </location>
</feature>
<evidence type="ECO:0000313" key="2">
    <source>
        <dbReference type="EMBL" id="MFD0900128.1"/>
    </source>
</evidence>
<dbReference type="Proteomes" id="UP001596972">
    <property type="component" value="Unassembled WGS sequence"/>
</dbReference>
<dbReference type="Pfam" id="PF21962">
    <property type="entry name" value="DUF6924"/>
    <property type="match status" value="2"/>
</dbReference>
<feature type="domain" description="DUF6924" evidence="1">
    <location>
        <begin position="14"/>
        <end position="146"/>
    </location>
</feature>
<dbReference type="RefSeq" id="WP_378297057.1">
    <property type="nucleotide sequence ID" value="NZ_JBHTJA010000008.1"/>
</dbReference>
<proteinExistence type="predicted"/>